<keyword evidence="8" id="KW-0012">Acyltransferase</keyword>
<evidence type="ECO:0000256" key="3">
    <source>
        <dbReference type="ARBA" id="ARBA00022737"/>
    </source>
</evidence>
<feature type="transmembrane region" description="Helical" evidence="8">
    <location>
        <begin position="599"/>
        <end position="620"/>
    </location>
</feature>
<dbReference type="InterPro" id="IPR002110">
    <property type="entry name" value="Ankyrin_rpt"/>
</dbReference>
<proteinExistence type="inferred from homology"/>
<gene>
    <name evidence="10" type="ORF">AKO1_011898</name>
</gene>
<comment type="subcellular location">
    <subcellularLocation>
        <location evidence="1">Membrane</location>
        <topology evidence="1">Multi-pass membrane protein</topology>
    </subcellularLocation>
</comment>
<dbReference type="PROSITE" id="PS50297">
    <property type="entry name" value="ANK_REP_REGION"/>
    <property type="match status" value="1"/>
</dbReference>
<comment type="caution">
    <text evidence="10">The sequence shown here is derived from an EMBL/GenBank/DDBJ whole genome shotgun (WGS) entry which is preliminary data.</text>
</comment>
<keyword evidence="11" id="KW-1185">Reference proteome</keyword>
<dbReference type="EC" id="2.3.1.225" evidence="8"/>
<feature type="domain" description="Palmitoyltransferase DHHC" evidence="9">
    <location>
        <begin position="512"/>
        <end position="635"/>
    </location>
</feature>
<reference evidence="10 11" key="1">
    <citation type="submission" date="2024-03" db="EMBL/GenBank/DDBJ databases">
        <title>The Acrasis kona genome and developmental transcriptomes reveal deep origins of eukaryotic multicellular pathways.</title>
        <authorList>
            <person name="Sheikh S."/>
            <person name="Fu C.-J."/>
            <person name="Brown M.W."/>
            <person name="Baldauf S.L."/>
        </authorList>
    </citation>
    <scope>NUCLEOTIDE SEQUENCE [LARGE SCALE GENOMIC DNA]</scope>
    <source>
        <strain evidence="10 11">ATCC MYA-3509</strain>
    </source>
</reference>
<keyword evidence="8" id="KW-0808">Transferase</keyword>
<dbReference type="Pfam" id="PF12796">
    <property type="entry name" value="Ank_2"/>
    <property type="match status" value="2"/>
</dbReference>
<evidence type="ECO:0000313" key="11">
    <source>
        <dbReference type="Proteomes" id="UP001431209"/>
    </source>
</evidence>
<dbReference type="GO" id="GO:0019706">
    <property type="term" value="F:protein-cysteine S-palmitoyltransferase activity"/>
    <property type="evidence" value="ECO:0007669"/>
    <property type="project" value="UniProtKB-EC"/>
</dbReference>
<evidence type="ECO:0000256" key="8">
    <source>
        <dbReference type="RuleBase" id="RU079119"/>
    </source>
</evidence>
<comment type="similarity">
    <text evidence="8">Belongs to the DHHC palmitoyltransferase family.</text>
</comment>
<dbReference type="GO" id="GO:0016020">
    <property type="term" value="C:membrane"/>
    <property type="evidence" value="ECO:0007669"/>
    <property type="project" value="UniProtKB-SubCell"/>
</dbReference>
<keyword evidence="3" id="KW-0677">Repeat</keyword>
<dbReference type="AlphaFoldDB" id="A0AAW2Z951"/>
<keyword evidence="2 8" id="KW-0812">Transmembrane</keyword>
<evidence type="ECO:0000256" key="6">
    <source>
        <dbReference type="ARBA" id="ARBA00023136"/>
    </source>
</evidence>
<dbReference type="PANTHER" id="PTHR24161">
    <property type="entry name" value="ANK_REP_REGION DOMAIN-CONTAINING PROTEIN-RELATED"/>
    <property type="match status" value="1"/>
</dbReference>
<feature type="transmembrane region" description="Helical" evidence="8">
    <location>
        <begin position="394"/>
        <end position="411"/>
    </location>
</feature>
<evidence type="ECO:0000256" key="7">
    <source>
        <dbReference type="PROSITE-ProRule" id="PRU00023"/>
    </source>
</evidence>
<name>A0AAW2Z951_9EUKA</name>
<feature type="transmembrane region" description="Helical" evidence="8">
    <location>
        <begin position="558"/>
        <end position="579"/>
    </location>
</feature>
<dbReference type="Gene3D" id="1.25.40.20">
    <property type="entry name" value="Ankyrin repeat-containing domain"/>
    <property type="match status" value="2"/>
</dbReference>
<dbReference type="SUPFAM" id="SSF48403">
    <property type="entry name" value="Ankyrin repeat"/>
    <property type="match status" value="1"/>
</dbReference>
<feature type="repeat" description="ANK" evidence="7">
    <location>
        <begin position="76"/>
        <end position="108"/>
    </location>
</feature>
<keyword evidence="4 8" id="KW-1133">Transmembrane helix</keyword>
<evidence type="ECO:0000313" key="10">
    <source>
        <dbReference type="EMBL" id="KAL0485641.1"/>
    </source>
</evidence>
<feature type="transmembrane region" description="Helical" evidence="8">
    <location>
        <begin position="423"/>
        <end position="444"/>
    </location>
</feature>
<evidence type="ECO:0000256" key="4">
    <source>
        <dbReference type="ARBA" id="ARBA00022989"/>
    </source>
</evidence>
<dbReference type="InterPro" id="IPR036770">
    <property type="entry name" value="Ankyrin_rpt-contain_sf"/>
</dbReference>
<organism evidence="10 11">
    <name type="scientific">Acrasis kona</name>
    <dbReference type="NCBI Taxonomy" id="1008807"/>
    <lineage>
        <taxon>Eukaryota</taxon>
        <taxon>Discoba</taxon>
        <taxon>Heterolobosea</taxon>
        <taxon>Tetramitia</taxon>
        <taxon>Eutetramitia</taxon>
        <taxon>Acrasidae</taxon>
        <taxon>Acrasis</taxon>
    </lineage>
</organism>
<evidence type="ECO:0000256" key="5">
    <source>
        <dbReference type="ARBA" id="ARBA00023043"/>
    </source>
</evidence>
<feature type="transmembrane region" description="Helical" evidence="8">
    <location>
        <begin position="450"/>
        <end position="472"/>
    </location>
</feature>
<evidence type="ECO:0000256" key="2">
    <source>
        <dbReference type="ARBA" id="ARBA00022692"/>
    </source>
</evidence>
<dbReference type="PROSITE" id="PS50216">
    <property type="entry name" value="DHHC"/>
    <property type="match status" value="1"/>
</dbReference>
<evidence type="ECO:0000259" key="9">
    <source>
        <dbReference type="Pfam" id="PF01529"/>
    </source>
</evidence>
<sequence>MIVEDSDFQGEGVLVTHGQQQEAGSSSASSLHQQNHIVKDQYKGQTLMDAAKAGDLPLMFLLISWGNKVNQVEPARGSTPLHWAAYNGHEECVNLLLQNGANPNTTDQLEGQTPFMWACMSGNLNVIKVMMEKHSCQPYNTFDAQQSSPLTHCTQNGHTLVIHYLVGKYKDKLFDRDVNKALLLDKERHTVFHWAAYNGHLSALRYWIRTLFIQVDRRSDPDIIWNWLTAVDVHKRTMLHWAARQGHANVCRVIISALCMVPGKPITAVQNVLEWRDAENHTASQWAAARHHLPVANLFLDFNRLGKKNHTSLTRDEHTSIRITDDDDEDEDHDDGALDNSALVTESNILTVRTQSNWEMMCEPKQYKRMACSIAVFPLCVIFARYLPWYISPFLIGATVIASVYIAKRLYNIGSNKAVRDASLFGVYFASVMMVAMIHITYMTPPNTSTLLFIIMLLLCVVSLSSYIYIVAANPGYIYPMSDAHQHAIDAAIGFTRDESEILELAQTGVADTKTYCGTCMIKKPLRSKHDRVTDRCVSRFDHYCSWVNMPIGSRNHVLFMVFLYSTCLLSGLFLYELIAYLVANYQGNMWESFEKNVLLFWILGYNVLVHVLLSTLLLAQTKNIFVNMTGNEMMYMDRYPWIVRIPHHVNYHRLGWIAKIKDSYVRGNAVNLFDRGWWANGLEFLFSKGVIQWDRIYIGYPAAYARSYLNGRGVSCPESVDMTTPTAIEQTHQHNEQCNH</sequence>
<dbReference type="Pfam" id="PF01529">
    <property type="entry name" value="DHHC"/>
    <property type="match status" value="1"/>
</dbReference>
<dbReference type="InterPro" id="IPR001594">
    <property type="entry name" value="Palmitoyltrfase_DHHC"/>
</dbReference>
<comment type="domain">
    <text evidence="8">The DHHC domain is required for palmitoyltransferase activity.</text>
</comment>
<dbReference type="PANTHER" id="PTHR24161:SF124">
    <property type="entry name" value="TRANSIENT RECEPTOR POTENTIAL CHANNEL PYREXIA"/>
    <property type="match status" value="1"/>
</dbReference>
<accession>A0AAW2Z951</accession>
<dbReference type="EMBL" id="JAOPGA020001155">
    <property type="protein sequence ID" value="KAL0485641.1"/>
    <property type="molecule type" value="Genomic_DNA"/>
</dbReference>
<comment type="catalytic activity">
    <reaction evidence="8">
        <text>L-cysteinyl-[protein] + hexadecanoyl-CoA = S-hexadecanoyl-L-cysteinyl-[protein] + CoA</text>
        <dbReference type="Rhea" id="RHEA:36683"/>
        <dbReference type="Rhea" id="RHEA-COMP:10131"/>
        <dbReference type="Rhea" id="RHEA-COMP:11032"/>
        <dbReference type="ChEBI" id="CHEBI:29950"/>
        <dbReference type="ChEBI" id="CHEBI:57287"/>
        <dbReference type="ChEBI" id="CHEBI:57379"/>
        <dbReference type="ChEBI" id="CHEBI:74151"/>
        <dbReference type="EC" id="2.3.1.225"/>
    </reaction>
</comment>
<keyword evidence="6 8" id="KW-0472">Membrane</keyword>
<protein>
    <recommendedName>
        <fullName evidence="8">Palmitoyltransferase</fullName>
        <ecNumber evidence="8">2.3.1.225</ecNumber>
    </recommendedName>
</protein>
<keyword evidence="5 7" id="KW-0040">ANK repeat</keyword>
<evidence type="ECO:0000256" key="1">
    <source>
        <dbReference type="ARBA" id="ARBA00004141"/>
    </source>
</evidence>
<dbReference type="PROSITE" id="PS50088">
    <property type="entry name" value="ANK_REPEAT"/>
    <property type="match status" value="1"/>
</dbReference>
<dbReference type="SMART" id="SM00248">
    <property type="entry name" value="ANK"/>
    <property type="match status" value="6"/>
</dbReference>
<dbReference type="Proteomes" id="UP001431209">
    <property type="component" value="Unassembled WGS sequence"/>
</dbReference>